<dbReference type="PANTHER" id="PTHR43736">
    <property type="entry name" value="ADP-RIBOSE PYROPHOSPHATASE"/>
    <property type="match status" value="1"/>
</dbReference>
<evidence type="ECO:0000259" key="3">
    <source>
        <dbReference type="PROSITE" id="PS51462"/>
    </source>
</evidence>
<dbReference type="AlphaFoldDB" id="A0A1M6BDC6"/>
<dbReference type="Gene3D" id="3.90.79.10">
    <property type="entry name" value="Nucleoside Triphosphate Pyrophosphohydrolase"/>
    <property type="match status" value="1"/>
</dbReference>
<dbReference type="RefSeq" id="WP_073992618.1">
    <property type="nucleotide sequence ID" value="NZ_FQYT01000003.1"/>
</dbReference>
<dbReference type="PANTHER" id="PTHR43736:SF4">
    <property type="entry name" value="SLR1690 PROTEIN"/>
    <property type="match status" value="1"/>
</dbReference>
<dbReference type="InterPro" id="IPR020084">
    <property type="entry name" value="NUDIX_hydrolase_CS"/>
</dbReference>
<dbReference type="PROSITE" id="PS00893">
    <property type="entry name" value="NUDIX_BOX"/>
    <property type="match status" value="1"/>
</dbReference>
<reference evidence="4 5" key="1">
    <citation type="submission" date="2016-11" db="EMBL/GenBank/DDBJ databases">
        <authorList>
            <person name="Jaros S."/>
            <person name="Januszkiewicz K."/>
            <person name="Wedrychowicz H."/>
        </authorList>
    </citation>
    <scope>NUCLEOTIDE SEQUENCE [LARGE SCALE GENOMIC DNA]</scope>
    <source>
        <strain evidence="4 5">DSM 15970</strain>
    </source>
</reference>
<evidence type="ECO:0000256" key="2">
    <source>
        <dbReference type="RuleBase" id="RU003476"/>
    </source>
</evidence>
<dbReference type="PRINTS" id="PR00502">
    <property type="entry name" value="NUDIXFAMILY"/>
</dbReference>
<dbReference type="Proteomes" id="UP000184342">
    <property type="component" value="Unassembled WGS sequence"/>
</dbReference>
<comment type="similarity">
    <text evidence="2">Belongs to the Nudix hydrolase family.</text>
</comment>
<keyword evidence="1 2" id="KW-0378">Hydrolase</keyword>
<gene>
    <name evidence="4" type="ORF">SAMN02745691_00329</name>
</gene>
<dbReference type="SUPFAM" id="SSF55811">
    <property type="entry name" value="Nudix"/>
    <property type="match status" value="1"/>
</dbReference>
<organism evidence="4 5">
    <name type="scientific">Parasporobacterium paucivorans DSM 15970</name>
    <dbReference type="NCBI Taxonomy" id="1122934"/>
    <lineage>
        <taxon>Bacteria</taxon>
        <taxon>Bacillati</taxon>
        <taxon>Bacillota</taxon>
        <taxon>Clostridia</taxon>
        <taxon>Lachnospirales</taxon>
        <taxon>Lachnospiraceae</taxon>
        <taxon>Parasporobacterium</taxon>
    </lineage>
</organism>
<proteinExistence type="inferred from homology"/>
<evidence type="ECO:0000313" key="4">
    <source>
        <dbReference type="EMBL" id="SHI46750.1"/>
    </source>
</evidence>
<dbReference type="Pfam" id="PF00293">
    <property type="entry name" value="NUDIX"/>
    <property type="match status" value="1"/>
</dbReference>
<accession>A0A1M6BDC6</accession>
<feature type="domain" description="Nudix hydrolase" evidence="3">
    <location>
        <begin position="37"/>
        <end position="171"/>
    </location>
</feature>
<dbReference type="STRING" id="1122934.SAMN02745691_00329"/>
<name>A0A1M6BDC6_9FIRM</name>
<dbReference type="GO" id="GO:0016787">
    <property type="term" value="F:hydrolase activity"/>
    <property type="evidence" value="ECO:0007669"/>
    <property type="project" value="UniProtKB-KW"/>
</dbReference>
<sequence>MENKDYLETFLGTGENNAEGKSLKEFLEEYNPKEYDAPSHTVDCLVFQRENLSGNLKILMIKRKNHPNIGFWALPGGFVDMEEDLESAASRELEEETGLKGVQMEQLASYGAVHRDPRTRVITTAFIGMICSGMPGLRAGDDAQDALWFEVEFNLLSEREIEEAGAPSVEKTYRLIVENKSFDLRLEARIQSISIRDGMIKNTKYTVKHAVGLASDHPAIIAEGIQYLRSLKE</sequence>
<dbReference type="InterPro" id="IPR000086">
    <property type="entry name" value="NUDIX_hydrolase_dom"/>
</dbReference>
<dbReference type="InterPro" id="IPR015797">
    <property type="entry name" value="NUDIX_hydrolase-like_dom_sf"/>
</dbReference>
<dbReference type="OrthoDB" id="9786141at2"/>
<protein>
    <submittedName>
        <fullName evidence="4">8-oxo-dGTP diphosphatase</fullName>
    </submittedName>
</protein>
<dbReference type="EMBL" id="FQYT01000003">
    <property type="protein sequence ID" value="SHI46750.1"/>
    <property type="molecule type" value="Genomic_DNA"/>
</dbReference>
<keyword evidence="5" id="KW-1185">Reference proteome</keyword>
<evidence type="ECO:0000313" key="5">
    <source>
        <dbReference type="Proteomes" id="UP000184342"/>
    </source>
</evidence>
<dbReference type="InterPro" id="IPR020476">
    <property type="entry name" value="Nudix_hydrolase"/>
</dbReference>
<dbReference type="PROSITE" id="PS51462">
    <property type="entry name" value="NUDIX"/>
    <property type="match status" value="1"/>
</dbReference>
<dbReference type="CDD" id="cd18873">
    <property type="entry name" value="NUDIX_NadM_like"/>
    <property type="match status" value="1"/>
</dbReference>
<evidence type="ECO:0000256" key="1">
    <source>
        <dbReference type="ARBA" id="ARBA00022801"/>
    </source>
</evidence>